<organism evidence="2 3">
    <name type="scientific">Luteococcus japonicus LSP_Lj1</name>
    <dbReference type="NCBI Taxonomy" id="1255658"/>
    <lineage>
        <taxon>Bacteria</taxon>
        <taxon>Bacillati</taxon>
        <taxon>Actinomycetota</taxon>
        <taxon>Actinomycetes</taxon>
        <taxon>Propionibacteriales</taxon>
        <taxon>Propionibacteriaceae</taxon>
        <taxon>Luteococcus</taxon>
    </lineage>
</organism>
<feature type="compositionally biased region" description="Basic and acidic residues" evidence="1">
    <location>
        <begin position="57"/>
        <end position="73"/>
    </location>
</feature>
<sequence length="79" mass="9317">MMCGKACTLWETTEELEDEVQGFTALWHPRDKVVDMYWHAPRLMPEGHRSTGTIQLHVDHRDRSDARNRHDESLQPDMD</sequence>
<proteinExistence type="predicted"/>
<dbReference type="AlphaFoldDB" id="A0A1R4JRH3"/>
<keyword evidence="3" id="KW-1185">Reference proteome</keyword>
<evidence type="ECO:0000256" key="1">
    <source>
        <dbReference type="SAM" id="MobiDB-lite"/>
    </source>
</evidence>
<dbReference type="EMBL" id="FUKQ01000035">
    <property type="protein sequence ID" value="SJN34385.1"/>
    <property type="molecule type" value="Genomic_DNA"/>
</dbReference>
<feature type="region of interest" description="Disordered" evidence="1">
    <location>
        <begin position="48"/>
        <end position="79"/>
    </location>
</feature>
<name>A0A1R4JRH3_9ACTN</name>
<evidence type="ECO:0000313" key="3">
    <source>
        <dbReference type="Proteomes" id="UP000188342"/>
    </source>
</evidence>
<reference evidence="2 3" key="1">
    <citation type="submission" date="2017-02" db="EMBL/GenBank/DDBJ databases">
        <authorList>
            <person name="Peterson S.W."/>
        </authorList>
    </citation>
    <scope>NUCLEOTIDE SEQUENCE [LARGE SCALE GENOMIC DNA]</scope>
    <source>
        <strain evidence="2 3">LSP_Lj1</strain>
    </source>
</reference>
<gene>
    <name evidence="2" type="ORF">FM114_08940</name>
</gene>
<dbReference type="Proteomes" id="UP000188342">
    <property type="component" value="Unassembled WGS sequence"/>
</dbReference>
<dbReference type="STRING" id="1255658.FM114_08940"/>
<protein>
    <submittedName>
        <fullName evidence="2">Uncharacterized protein</fullName>
    </submittedName>
</protein>
<evidence type="ECO:0000313" key="2">
    <source>
        <dbReference type="EMBL" id="SJN34385.1"/>
    </source>
</evidence>
<accession>A0A1R4JRH3</accession>